<feature type="transmembrane region" description="Helical" evidence="1">
    <location>
        <begin position="16"/>
        <end position="34"/>
    </location>
</feature>
<evidence type="ECO:0000313" key="2">
    <source>
        <dbReference type="EMBL" id="CAB4570586.1"/>
    </source>
</evidence>
<proteinExistence type="predicted"/>
<organism evidence="2">
    <name type="scientific">freshwater metagenome</name>
    <dbReference type="NCBI Taxonomy" id="449393"/>
    <lineage>
        <taxon>unclassified sequences</taxon>
        <taxon>metagenomes</taxon>
        <taxon>ecological metagenomes</taxon>
    </lineage>
</organism>
<name>A0A6J6E448_9ZZZZ</name>
<protein>
    <submittedName>
        <fullName evidence="2">Unannotated protein</fullName>
    </submittedName>
</protein>
<gene>
    <name evidence="2" type="ORF">UFOPK1493_02360</name>
</gene>
<keyword evidence="1" id="KW-0812">Transmembrane</keyword>
<keyword evidence="1" id="KW-0472">Membrane</keyword>
<dbReference type="AlphaFoldDB" id="A0A6J6E448"/>
<dbReference type="EMBL" id="CAEZSR010000094">
    <property type="protein sequence ID" value="CAB4570586.1"/>
    <property type="molecule type" value="Genomic_DNA"/>
</dbReference>
<sequence length="80" mass="8654">MSEPITRRTPAERLRVLLVVVLVAWAVVDVVAGWRDDGVAGATRGLLGAIWPLLAACATAFVLGRRIRTKVQTRGWDDGS</sequence>
<feature type="transmembrane region" description="Helical" evidence="1">
    <location>
        <begin position="46"/>
        <end position="64"/>
    </location>
</feature>
<evidence type="ECO:0000256" key="1">
    <source>
        <dbReference type="SAM" id="Phobius"/>
    </source>
</evidence>
<reference evidence="2" key="1">
    <citation type="submission" date="2020-05" db="EMBL/GenBank/DDBJ databases">
        <authorList>
            <person name="Chiriac C."/>
            <person name="Salcher M."/>
            <person name="Ghai R."/>
            <person name="Kavagutti S V."/>
        </authorList>
    </citation>
    <scope>NUCLEOTIDE SEQUENCE</scope>
</reference>
<keyword evidence="1" id="KW-1133">Transmembrane helix</keyword>
<accession>A0A6J6E448</accession>